<dbReference type="GO" id="GO:0005762">
    <property type="term" value="C:mitochondrial large ribosomal subunit"/>
    <property type="evidence" value="ECO:0007669"/>
    <property type="project" value="TreeGrafter"/>
</dbReference>
<evidence type="ECO:0000313" key="9">
    <source>
        <dbReference type="Proteomes" id="UP000271098"/>
    </source>
</evidence>
<dbReference type="EMBL" id="UYRT01092925">
    <property type="protein sequence ID" value="VDN38529.1"/>
    <property type="molecule type" value="Genomic_DNA"/>
</dbReference>
<feature type="domain" description="Ribosomal protein/NADH dehydrogenase" evidence="7">
    <location>
        <begin position="37"/>
        <end position="111"/>
    </location>
</feature>
<evidence type="ECO:0000256" key="1">
    <source>
        <dbReference type="ARBA" id="ARBA00004173"/>
    </source>
</evidence>
<evidence type="ECO:0000256" key="2">
    <source>
        <dbReference type="ARBA" id="ARBA00006073"/>
    </source>
</evidence>
<reference evidence="10" key="1">
    <citation type="submission" date="2016-06" db="UniProtKB">
        <authorList>
            <consortium name="WormBaseParasite"/>
        </authorList>
    </citation>
    <scope>IDENTIFICATION</scope>
</reference>
<evidence type="ECO:0000256" key="6">
    <source>
        <dbReference type="ARBA" id="ARBA00035188"/>
    </source>
</evidence>
<evidence type="ECO:0000256" key="3">
    <source>
        <dbReference type="ARBA" id="ARBA00022980"/>
    </source>
</evidence>
<keyword evidence="5" id="KW-0687">Ribonucleoprotein</keyword>
<dbReference type="WBParaSite" id="GPUH_0002159901-mRNA-1">
    <property type="protein sequence ID" value="GPUH_0002159901-mRNA-1"/>
    <property type="gene ID" value="GPUH_0002159901"/>
</dbReference>
<dbReference type="OrthoDB" id="88at2759"/>
<sequence>MHLNDGWRINGFPSTPFNNAVTTYIPQLHRLTIRFCRKNECSAGVRDFIAQGLLARFAAQNPSVVVYVQPIRQNIPVVRGEYGNGRIIQIVLKNFDAVQVQRHLNLLRTRSGLPVVNLVSQQSAAVPSVQGMWNPMLNVDTEMNVTKLPQAKFSRHRSAIPSATEYISSLVREDTSEAR</sequence>
<protein>
    <recommendedName>
        <fullName evidence="6">Large ribosomal subunit protein mL43</fullName>
    </recommendedName>
</protein>
<evidence type="ECO:0000256" key="4">
    <source>
        <dbReference type="ARBA" id="ARBA00023128"/>
    </source>
</evidence>
<dbReference type="SUPFAM" id="SSF52833">
    <property type="entry name" value="Thioredoxin-like"/>
    <property type="match status" value="1"/>
</dbReference>
<comment type="subcellular location">
    <subcellularLocation>
        <location evidence="1">Mitochondrion</location>
    </subcellularLocation>
</comment>
<evidence type="ECO:0000259" key="7">
    <source>
        <dbReference type="SMART" id="SM00916"/>
    </source>
</evidence>
<gene>
    <name evidence="8" type="ORF">GPUH_LOCUS21572</name>
</gene>
<keyword evidence="3" id="KW-0689">Ribosomal protein</keyword>
<name>A0A183EKT1_9BILA</name>
<evidence type="ECO:0000256" key="5">
    <source>
        <dbReference type="ARBA" id="ARBA00023274"/>
    </source>
</evidence>
<keyword evidence="4" id="KW-0496">Mitochondrion</keyword>
<dbReference type="PANTHER" id="PTHR21396">
    <property type="entry name" value="39S RIBOSOMAL PROTEIN L43"/>
    <property type="match status" value="1"/>
</dbReference>
<keyword evidence="9" id="KW-1185">Reference proteome</keyword>
<reference evidence="8 9" key="2">
    <citation type="submission" date="2018-11" db="EMBL/GenBank/DDBJ databases">
        <authorList>
            <consortium name="Pathogen Informatics"/>
        </authorList>
    </citation>
    <scope>NUCLEOTIDE SEQUENCE [LARGE SCALE GENOMIC DNA]</scope>
</reference>
<dbReference type="PANTHER" id="PTHR21396:SF2">
    <property type="entry name" value="LARGE RIBOSOMAL SUBUNIT PROTEIN ML43"/>
    <property type="match status" value="1"/>
</dbReference>
<dbReference type="GO" id="GO:0003735">
    <property type="term" value="F:structural constituent of ribosome"/>
    <property type="evidence" value="ECO:0007669"/>
    <property type="project" value="InterPro"/>
</dbReference>
<dbReference type="InterPro" id="IPR039927">
    <property type="entry name" value="Ribosomal_mL43"/>
</dbReference>
<organism evidence="10">
    <name type="scientific">Gongylonema pulchrum</name>
    <dbReference type="NCBI Taxonomy" id="637853"/>
    <lineage>
        <taxon>Eukaryota</taxon>
        <taxon>Metazoa</taxon>
        <taxon>Ecdysozoa</taxon>
        <taxon>Nematoda</taxon>
        <taxon>Chromadorea</taxon>
        <taxon>Rhabditida</taxon>
        <taxon>Spirurina</taxon>
        <taxon>Spiruromorpha</taxon>
        <taxon>Spiruroidea</taxon>
        <taxon>Gongylonematidae</taxon>
        <taxon>Gongylonema</taxon>
    </lineage>
</organism>
<comment type="similarity">
    <text evidence="2">Belongs to the mitochondrion-specific ribosomal protein mL43 family.</text>
</comment>
<evidence type="ECO:0000313" key="10">
    <source>
        <dbReference type="WBParaSite" id="GPUH_0002159901-mRNA-1"/>
    </source>
</evidence>
<dbReference type="InterPro" id="IPR007741">
    <property type="entry name" value="Ribosomal_mL43/mS25/NADH_DH"/>
</dbReference>
<dbReference type="InterPro" id="IPR036249">
    <property type="entry name" value="Thioredoxin-like_sf"/>
</dbReference>
<dbReference type="Proteomes" id="UP000271098">
    <property type="component" value="Unassembled WGS sequence"/>
</dbReference>
<evidence type="ECO:0000313" key="8">
    <source>
        <dbReference type="EMBL" id="VDN38529.1"/>
    </source>
</evidence>
<dbReference type="GO" id="GO:0032543">
    <property type="term" value="P:mitochondrial translation"/>
    <property type="evidence" value="ECO:0007669"/>
    <property type="project" value="InterPro"/>
</dbReference>
<accession>A0A183EKT1</accession>
<dbReference type="SMART" id="SM00916">
    <property type="entry name" value="L51_S25_CI-B8"/>
    <property type="match status" value="1"/>
</dbReference>
<dbReference type="AlphaFoldDB" id="A0A183EKT1"/>
<dbReference type="Pfam" id="PF05047">
    <property type="entry name" value="L51_S25_CI-B8"/>
    <property type="match status" value="1"/>
</dbReference>
<dbReference type="Gene3D" id="3.40.30.10">
    <property type="entry name" value="Glutaredoxin"/>
    <property type="match status" value="1"/>
</dbReference>
<proteinExistence type="inferred from homology"/>